<evidence type="ECO:0000313" key="6">
    <source>
        <dbReference type="Proteomes" id="UP000243205"/>
    </source>
</evidence>
<feature type="domain" description="4'-phosphopantetheinyl transferase" evidence="3">
    <location>
        <begin position="109"/>
        <end position="169"/>
    </location>
</feature>
<dbReference type="InterPro" id="IPR008278">
    <property type="entry name" value="4-PPantetheinyl_Trfase_dom"/>
</dbReference>
<reference evidence="6" key="1">
    <citation type="submission" date="2016-10" db="EMBL/GenBank/DDBJ databases">
        <authorList>
            <person name="Varghese N."/>
            <person name="Submissions S."/>
        </authorList>
    </citation>
    <scope>NUCLEOTIDE SEQUENCE [LARGE SCALE GENOMIC DNA]</scope>
    <source>
        <strain evidence="6">DSM 8987</strain>
    </source>
</reference>
<protein>
    <submittedName>
        <fullName evidence="5">4'-phosphopantetheinyl transferase</fullName>
    </submittedName>
</protein>
<comment type="similarity">
    <text evidence="1">Belongs to the P-Pant transferase superfamily. Gsp/Sfp/HetI/AcpT family.</text>
</comment>
<dbReference type="GO" id="GO:0000287">
    <property type="term" value="F:magnesium ion binding"/>
    <property type="evidence" value="ECO:0007669"/>
    <property type="project" value="InterPro"/>
</dbReference>
<dbReference type="Gene3D" id="3.90.470.20">
    <property type="entry name" value="4'-phosphopantetheinyl transferase domain"/>
    <property type="match status" value="2"/>
</dbReference>
<dbReference type="Pfam" id="PF01648">
    <property type="entry name" value="ACPS"/>
    <property type="match status" value="1"/>
</dbReference>
<feature type="domain" description="4'-phosphopantetheinyl transferase N-terminal" evidence="4">
    <location>
        <begin position="21"/>
        <end position="101"/>
    </location>
</feature>
<dbReference type="SUPFAM" id="SSF56214">
    <property type="entry name" value="4'-phosphopantetheinyl transferase"/>
    <property type="match status" value="2"/>
</dbReference>
<keyword evidence="2 5" id="KW-0808">Transferase</keyword>
<dbReference type="InterPro" id="IPR050559">
    <property type="entry name" value="P-Pant_transferase_sf"/>
</dbReference>
<gene>
    <name evidence="5" type="ORF">SAMN05661003_11720</name>
</gene>
<dbReference type="RefSeq" id="WP_092079985.1">
    <property type="nucleotide sequence ID" value="NZ_FNAQ01000017.1"/>
</dbReference>
<dbReference type="GO" id="GO:0005829">
    <property type="term" value="C:cytosol"/>
    <property type="evidence" value="ECO:0007669"/>
    <property type="project" value="TreeGrafter"/>
</dbReference>
<name>A0A1G7E2N3_9BACT</name>
<dbReference type="Proteomes" id="UP000243205">
    <property type="component" value="Unassembled WGS sequence"/>
</dbReference>
<dbReference type="GO" id="GO:0019878">
    <property type="term" value="P:lysine biosynthetic process via aminoadipic acid"/>
    <property type="evidence" value="ECO:0007669"/>
    <property type="project" value="TreeGrafter"/>
</dbReference>
<dbReference type="AlphaFoldDB" id="A0A1G7E2N3"/>
<dbReference type="STRING" id="57664.SAMN05661003_11720"/>
<evidence type="ECO:0000259" key="4">
    <source>
        <dbReference type="Pfam" id="PF22624"/>
    </source>
</evidence>
<evidence type="ECO:0000256" key="2">
    <source>
        <dbReference type="ARBA" id="ARBA00022679"/>
    </source>
</evidence>
<dbReference type="Pfam" id="PF22624">
    <property type="entry name" value="AASDHPPT_N"/>
    <property type="match status" value="1"/>
</dbReference>
<dbReference type="GO" id="GO:0008897">
    <property type="term" value="F:holo-[acyl-carrier-protein] synthase activity"/>
    <property type="evidence" value="ECO:0007669"/>
    <property type="project" value="InterPro"/>
</dbReference>
<keyword evidence="6" id="KW-1185">Reference proteome</keyword>
<dbReference type="InterPro" id="IPR055066">
    <property type="entry name" value="AASDHPPT_N"/>
</dbReference>
<organism evidence="5 6">
    <name type="scientific">Desulfuromonas thiophila</name>
    <dbReference type="NCBI Taxonomy" id="57664"/>
    <lineage>
        <taxon>Bacteria</taxon>
        <taxon>Pseudomonadati</taxon>
        <taxon>Thermodesulfobacteriota</taxon>
        <taxon>Desulfuromonadia</taxon>
        <taxon>Desulfuromonadales</taxon>
        <taxon>Desulfuromonadaceae</taxon>
        <taxon>Desulfuromonas</taxon>
    </lineage>
</organism>
<dbReference type="InterPro" id="IPR037143">
    <property type="entry name" value="4-PPantetheinyl_Trfase_dom_sf"/>
</dbReference>
<proteinExistence type="inferred from homology"/>
<dbReference type="PANTHER" id="PTHR12215:SF10">
    <property type="entry name" value="L-AMINOADIPATE-SEMIALDEHYDE DEHYDROGENASE-PHOSPHOPANTETHEINYL TRANSFERASE"/>
    <property type="match status" value="1"/>
</dbReference>
<sequence>MAIPQVQIFTARFDDAWPAEMLERALALLGPADQAQIRRFRRWQDRQLRLVGRLLLRQALPAYGLAAEALWRLQREAGGRPFITGAPAFSIAHAGSRAVCAVGDGVTPGIDLEPLRPLAPADLALALAEVERRRLAAQANPAVELLRLWTQKESALKACGRGLSLDLRLVCPQAGRVAVAGVWYELQTVVVDPAYCCCLATAGPATVRLTEVPLAILLPPALL</sequence>
<evidence type="ECO:0000259" key="3">
    <source>
        <dbReference type="Pfam" id="PF01648"/>
    </source>
</evidence>
<evidence type="ECO:0000256" key="1">
    <source>
        <dbReference type="ARBA" id="ARBA00010990"/>
    </source>
</evidence>
<evidence type="ECO:0000313" key="5">
    <source>
        <dbReference type="EMBL" id="SDE57746.1"/>
    </source>
</evidence>
<dbReference type="EMBL" id="FNAQ01000017">
    <property type="protein sequence ID" value="SDE57746.1"/>
    <property type="molecule type" value="Genomic_DNA"/>
</dbReference>
<accession>A0A1G7E2N3</accession>
<dbReference type="PANTHER" id="PTHR12215">
    <property type="entry name" value="PHOSPHOPANTETHEINE TRANSFERASE"/>
    <property type="match status" value="1"/>
</dbReference>
<dbReference type="OrthoDB" id="5459907at2"/>